<dbReference type="AlphaFoldDB" id="A0A383BKK7"/>
<reference evidence="1" key="1">
    <citation type="submission" date="2018-05" db="EMBL/GenBank/DDBJ databases">
        <authorList>
            <person name="Lanie J.A."/>
            <person name="Ng W.-L."/>
            <person name="Kazmierczak K.M."/>
            <person name="Andrzejewski T.M."/>
            <person name="Davidsen T.M."/>
            <person name="Wayne K.J."/>
            <person name="Tettelin H."/>
            <person name="Glass J.I."/>
            <person name="Rusch D."/>
            <person name="Podicherti R."/>
            <person name="Tsui H.-C.T."/>
            <person name="Winkler M.E."/>
        </authorList>
    </citation>
    <scope>NUCLEOTIDE SEQUENCE</scope>
</reference>
<evidence type="ECO:0000313" key="1">
    <source>
        <dbReference type="EMBL" id="SVE19948.1"/>
    </source>
</evidence>
<name>A0A383BKK7_9ZZZZ</name>
<proteinExistence type="predicted"/>
<dbReference type="EMBL" id="UINC01200869">
    <property type="protein sequence ID" value="SVE19948.1"/>
    <property type="molecule type" value="Genomic_DNA"/>
</dbReference>
<sequence length="130" mass="14920">MKTRNEKKKPSSRISGGCTKCTHESTCEGFHVYVIELDDDSKFDFYVGQTYKTVGQRLVDNWVKYGSRGLGSRLIRLHYHRMRMDLVPRHSIVCETREEAEFLEAELADDLREMGFEVKGPTLMGVQANG</sequence>
<evidence type="ECO:0008006" key="2">
    <source>
        <dbReference type="Google" id="ProtNLM"/>
    </source>
</evidence>
<organism evidence="1">
    <name type="scientific">marine metagenome</name>
    <dbReference type="NCBI Taxonomy" id="408172"/>
    <lineage>
        <taxon>unclassified sequences</taxon>
        <taxon>metagenomes</taxon>
        <taxon>ecological metagenomes</taxon>
    </lineage>
</organism>
<protein>
    <recommendedName>
        <fullName evidence="2">GIY-YIG domain-containing protein</fullName>
    </recommendedName>
</protein>
<gene>
    <name evidence="1" type="ORF">METZ01_LOCUS472802</name>
</gene>
<accession>A0A383BKK7</accession>